<evidence type="ECO:0000313" key="3">
    <source>
        <dbReference type="EMBL" id="GMH95602.1"/>
    </source>
</evidence>
<reference evidence="4" key="1">
    <citation type="journal article" date="2023" name="Commun. Biol.">
        <title>Genome analysis of Parmales, the sister group of diatoms, reveals the evolutionary specialization of diatoms from phago-mixotrophs to photoautotrophs.</title>
        <authorList>
            <person name="Ban H."/>
            <person name="Sato S."/>
            <person name="Yoshikawa S."/>
            <person name="Yamada K."/>
            <person name="Nakamura Y."/>
            <person name="Ichinomiya M."/>
            <person name="Sato N."/>
            <person name="Blanc-Mathieu R."/>
            <person name="Endo H."/>
            <person name="Kuwata A."/>
            <person name="Ogata H."/>
        </authorList>
    </citation>
    <scope>NUCLEOTIDE SEQUENCE [LARGE SCALE GENOMIC DNA]</scope>
    <source>
        <strain evidence="4">NIES 3701</strain>
    </source>
</reference>
<feature type="signal peptide" evidence="1">
    <location>
        <begin position="1"/>
        <end position="23"/>
    </location>
</feature>
<name>A0A9W7BXP4_9STRA</name>
<organism evidence="3 4">
    <name type="scientific">Triparma strigata</name>
    <dbReference type="NCBI Taxonomy" id="1606541"/>
    <lineage>
        <taxon>Eukaryota</taxon>
        <taxon>Sar</taxon>
        <taxon>Stramenopiles</taxon>
        <taxon>Ochrophyta</taxon>
        <taxon>Bolidophyceae</taxon>
        <taxon>Parmales</taxon>
        <taxon>Triparmaceae</taxon>
        <taxon>Triparma</taxon>
    </lineage>
</organism>
<comment type="caution">
    <text evidence="3">The sequence shown here is derived from an EMBL/GenBank/DDBJ whole genome shotgun (WGS) entry which is preliminary data.</text>
</comment>
<keyword evidence="4" id="KW-1185">Reference proteome</keyword>
<protein>
    <recommendedName>
        <fullName evidence="2">Spore protein YkvP/CgeB glycosyl transferase-like domain-containing protein</fullName>
    </recommendedName>
</protein>
<sequence length="796" mass="88246">MTIDSLLIVVFLILALHAKTSNSTSNPDDIVRISLHAQAPPSDSLIVGSILTTSGISSSLATPALSAKAVHVRTYYPFHYESANTDCFDLMIIEGYFMMISAFIHEARSWNRNNCPNGNELKIVYWSLDPDFPPPSTVISLDIDGVATNSKALQQMYMQNGIHNYYIPLAVDVSIFKPMMTTATTTSGHNNNIVFVGSAGGILGGSKIHLRSVLELTANYIERHNLKHPDSPISLEIYGSSWSGLPEFGEYYRGVAPIEDLPTIYANSLAVLGYTMDTQRDYSMLNNRIYEVLSTGVPLISERFEVLEETFGDWCTFYDLGVDGVDKESLENALNAVVNLPLSSRLLRSQSLHFLISSSHSYADRTTSFLKFYSQVKSLPPSPRPSLPSLCIISEESPSTLLSLQASLSKIYSTKILPASSLIDLPNNVDLPWFISYDIIIGVDSPLVRSVLQKFPWPRKWLTPSGQKQIRGLILPTSYGLTSPSPPPPPSGYDIIYVSNKISHQTILKNLPSNNVHIIETYGTSTLYYAQSHLRIFEEWTKYIQTVKGCILNVEYSLGIFKVEVIKVGEVIRLEIYEGWKLYVLGCLSREVTLPVEYVVDLLETCSSLTESTVLLEKVNGDVKLLEIRGGGRDMGDYAEGIGRGVSKAICLGAGDARGRGEVERDGEEIKVEFRSDTFKVGRDGGWCLSVNGEQVNCVWQEGLSLRLVFDEMEEGVEGLIELEIEMRSNIYANRFGKKAVGELTVFKSGDGGGGKEKTRKAWSESMEVITEVGRLVKQKCDVNMAENNNRDDNEL</sequence>
<dbReference type="OrthoDB" id="197036at2759"/>
<feature type="domain" description="Spore protein YkvP/CgeB glycosyl transferase-like" evidence="2">
    <location>
        <begin position="233"/>
        <end position="370"/>
    </location>
</feature>
<keyword evidence="1" id="KW-0732">Signal</keyword>
<proteinExistence type="predicted"/>
<dbReference type="InterPro" id="IPR055259">
    <property type="entry name" value="YkvP/CgeB_Glyco_trans-like"/>
</dbReference>
<dbReference type="AlphaFoldDB" id="A0A9W7BXP4"/>
<accession>A0A9W7BXP4</accession>
<evidence type="ECO:0000259" key="2">
    <source>
        <dbReference type="Pfam" id="PF13524"/>
    </source>
</evidence>
<gene>
    <name evidence="3" type="ORF">TrST_g6787</name>
</gene>
<feature type="chain" id="PRO_5040954064" description="Spore protein YkvP/CgeB glycosyl transferase-like domain-containing protein" evidence="1">
    <location>
        <begin position="24"/>
        <end position="796"/>
    </location>
</feature>
<evidence type="ECO:0000256" key="1">
    <source>
        <dbReference type="SAM" id="SignalP"/>
    </source>
</evidence>
<evidence type="ECO:0000313" key="4">
    <source>
        <dbReference type="Proteomes" id="UP001165085"/>
    </source>
</evidence>
<dbReference type="EMBL" id="BRXY01000446">
    <property type="protein sequence ID" value="GMH95602.1"/>
    <property type="molecule type" value="Genomic_DNA"/>
</dbReference>
<dbReference type="Proteomes" id="UP001165085">
    <property type="component" value="Unassembled WGS sequence"/>
</dbReference>
<dbReference type="Pfam" id="PF13524">
    <property type="entry name" value="Glyco_trans_1_2"/>
    <property type="match status" value="1"/>
</dbReference>